<dbReference type="PRINTS" id="PR00385">
    <property type="entry name" value="P450"/>
</dbReference>
<dbReference type="GO" id="GO:0016705">
    <property type="term" value="F:oxidoreductase activity, acting on paired donors, with incorporation or reduction of molecular oxygen"/>
    <property type="evidence" value="ECO:0007669"/>
    <property type="project" value="InterPro"/>
</dbReference>
<dbReference type="OrthoDB" id="3934656at2759"/>
<dbReference type="SUPFAM" id="SSF48264">
    <property type="entry name" value="Cytochrome P450"/>
    <property type="match status" value="1"/>
</dbReference>
<gene>
    <name evidence="7" type="ORF">BU16DRAFT_588021</name>
</gene>
<keyword evidence="3 4" id="KW-0408">Iron</keyword>
<dbReference type="FunFam" id="1.10.630.10:FF:000050">
    <property type="entry name" value="Cytochrome P450 monooxygenase"/>
    <property type="match status" value="1"/>
</dbReference>
<feature type="transmembrane region" description="Helical" evidence="6">
    <location>
        <begin position="6"/>
        <end position="26"/>
    </location>
</feature>
<organism evidence="7 8">
    <name type="scientific">Lophium mytilinum</name>
    <dbReference type="NCBI Taxonomy" id="390894"/>
    <lineage>
        <taxon>Eukaryota</taxon>
        <taxon>Fungi</taxon>
        <taxon>Dikarya</taxon>
        <taxon>Ascomycota</taxon>
        <taxon>Pezizomycotina</taxon>
        <taxon>Dothideomycetes</taxon>
        <taxon>Pleosporomycetidae</taxon>
        <taxon>Mytilinidiales</taxon>
        <taxon>Mytilinidiaceae</taxon>
        <taxon>Lophium</taxon>
    </lineage>
</organism>
<dbReference type="InterPro" id="IPR001128">
    <property type="entry name" value="Cyt_P450"/>
</dbReference>
<sequence length="494" mass="55451">MAQLTPIAFAAIISLFPIYVVVRAIADPLRKVPGPFWARFSRLWYLREVYNGAFEKRSLQLHEKYGPIVRIAPNEYSIDDPTAVKTIYGLGTKFYKSPWYIASGNPDPEHLDLFTERDPTKHALMRRKVAGLYSASSLVRMEPFVDECVGLFVQRLNEVAATGRSINVQHWMQCYAFDVIGYITLSKRFGFLDRCEDAPGMFTSLHSYLKYASRVGVFSEVHSIASKLLAKLGSGGMSHMTNFVGAQLQDRQQRLAEKEGGGTDDDFMSKVLAQHKADPEKFTFNDVFTTCITNIGAGSDTTSISLSAVMYYLIRNPDVLDKLRKEVDEKLPPGSTVENFSFQDAQKLPYLQACIKEALRVHPATGLPLGRVVPSGGAEIMGVLFPAGTVVGINTWVAHANKEVFGLDAASYRPERWLINDKQQLSRMEGYYIPFGHGSRTCIGKNISLLEISKLVPILVHRFNFNLVRPEEALKCQNVWFVKQTNIECRVSLR</sequence>
<evidence type="ECO:0000313" key="7">
    <source>
        <dbReference type="EMBL" id="KAF2502685.1"/>
    </source>
</evidence>
<dbReference type="PANTHER" id="PTHR24305">
    <property type="entry name" value="CYTOCHROME P450"/>
    <property type="match status" value="1"/>
</dbReference>
<evidence type="ECO:0000313" key="8">
    <source>
        <dbReference type="Proteomes" id="UP000799750"/>
    </source>
</evidence>
<evidence type="ECO:0000256" key="1">
    <source>
        <dbReference type="ARBA" id="ARBA00001971"/>
    </source>
</evidence>
<dbReference type="GO" id="GO:0005506">
    <property type="term" value="F:iron ion binding"/>
    <property type="evidence" value="ECO:0007669"/>
    <property type="project" value="InterPro"/>
</dbReference>
<dbReference type="Gene3D" id="1.10.630.10">
    <property type="entry name" value="Cytochrome P450"/>
    <property type="match status" value="1"/>
</dbReference>
<protein>
    <submittedName>
        <fullName evidence="7">Cytochrome P450</fullName>
    </submittedName>
</protein>
<keyword evidence="8" id="KW-1185">Reference proteome</keyword>
<dbReference type="InterPro" id="IPR002401">
    <property type="entry name" value="Cyt_P450_E_grp-I"/>
</dbReference>
<comment type="similarity">
    <text evidence="5">Belongs to the cytochrome P450 family.</text>
</comment>
<dbReference type="AlphaFoldDB" id="A0A6A6RD67"/>
<keyword evidence="6" id="KW-1133">Transmembrane helix</keyword>
<dbReference type="PRINTS" id="PR00463">
    <property type="entry name" value="EP450I"/>
</dbReference>
<reference evidence="7" key="1">
    <citation type="journal article" date="2020" name="Stud. Mycol.">
        <title>101 Dothideomycetes genomes: a test case for predicting lifestyles and emergence of pathogens.</title>
        <authorList>
            <person name="Haridas S."/>
            <person name="Albert R."/>
            <person name="Binder M."/>
            <person name="Bloem J."/>
            <person name="Labutti K."/>
            <person name="Salamov A."/>
            <person name="Andreopoulos B."/>
            <person name="Baker S."/>
            <person name="Barry K."/>
            <person name="Bills G."/>
            <person name="Bluhm B."/>
            <person name="Cannon C."/>
            <person name="Castanera R."/>
            <person name="Culley D."/>
            <person name="Daum C."/>
            <person name="Ezra D."/>
            <person name="Gonzalez J."/>
            <person name="Henrissat B."/>
            <person name="Kuo A."/>
            <person name="Liang C."/>
            <person name="Lipzen A."/>
            <person name="Lutzoni F."/>
            <person name="Magnuson J."/>
            <person name="Mondo S."/>
            <person name="Nolan M."/>
            <person name="Ohm R."/>
            <person name="Pangilinan J."/>
            <person name="Park H.-J."/>
            <person name="Ramirez L."/>
            <person name="Alfaro M."/>
            <person name="Sun H."/>
            <person name="Tritt A."/>
            <person name="Yoshinaga Y."/>
            <person name="Zwiers L.-H."/>
            <person name="Turgeon B."/>
            <person name="Goodwin S."/>
            <person name="Spatafora J."/>
            <person name="Crous P."/>
            <person name="Grigoriev I."/>
        </authorList>
    </citation>
    <scope>NUCLEOTIDE SEQUENCE</scope>
    <source>
        <strain evidence="7">CBS 269.34</strain>
    </source>
</reference>
<dbReference type="InterPro" id="IPR050121">
    <property type="entry name" value="Cytochrome_P450_monoxygenase"/>
</dbReference>
<evidence type="ECO:0000256" key="4">
    <source>
        <dbReference type="PIRSR" id="PIRSR602401-1"/>
    </source>
</evidence>
<dbReference type="PROSITE" id="PS00086">
    <property type="entry name" value="CYTOCHROME_P450"/>
    <property type="match status" value="1"/>
</dbReference>
<dbReference type="InterPro" id="IPR036396">
    <property type="entry name" value="Cyt_P450_sf"/>
</dbReference>
<evidence type="ECO:0000256" key="5">
    <source>
        <dbReference type="RuleBase" id="RU000461"/>
    </source>
</evidence>
<dbReference type="EMBL" id="MU004181">
    <property type="protein sequence ID" value="KAF2502685.1"/>
    <property type="molecule type" value="Genomic_DNA"/>
</dbReference>
<keyword evidence="6" id="KW-0812">Transmembrane</keyword>
<dbReference type="GO" id="GO:0020037">
    <property type="term" value="F:heme binding"/>
    <property type="evidence" value="ECO:0007669"/>
    <property type="project" value="InterPro"/>
</dbReference>
<evidence type="ECO:0000256" key="3">
    <source>
        <dbReference type="ARBA" id="ARBA00023004"/>
    </source>
</evidence>
<evidence type="ECO:0000256" key="2">
    <source>
        <dbReference type="ARBA" id="ARBA00022723"/>
    </source>
</evidence>
<dbReference type="Pfam" id="PF00067">
    <property type="entry name" value="p450"/>
    <property type="match status" value="1"/>
</dbReference>
<evidence type="ECO:0000256" key="6">
    <source>
        <dbReference type="SAM" id="Phobius"/>
    </source>
</evidence>
<keyword evidence="6" id="KW-0472">Membrane</keyword>
<dbReference type="GO" id="GO:0004497">
    <property type="term" value="F:monooxygenase activity"/>
    <property type="evidence" value="ECO:0007669"/>
    <property type="project" value="UniProtKB-KW"/>
</dbReference>
<keyword evidence="4 5" id="KW-0349">Heme</keyword>
<dbReference type="InterPro" id="IPR017972">
    <property type="entry name" value="Cyt_P450_CS"/>
</dbReference>
<dbReference type="CDD" id="cd11060">
    <property type="entry name" value="CYP57A1-like"/>
    <property type="match status" value="1"/>
</dbReference>
<keyword evidence="2 4" id="KW-0479">Metal-binding</keyword>
<proteinExistence type="inferred from homology"/>
<name>A0A6A6RD67_9PEZI</name>
<dbReference type="Proteomes" id="UP000799750">
    <property type="component" value="Unassembled WGS sequence"/>
</dbReference>
<keyword evidence="5" id="KW-0503">Monooxygenase</keyword>
<dbReference type="PANTHER" id="PTHR24305:SF190">
    <property type="entry name" value="P450, PUTATIVE (EUROFUNG)-RELATED"/>
    <property type="match status" value="1"/>
</dbReference>
<accession>A0A6A6RD67</accession>
<keyword evidence="5" id="KW-0560">Oxidoreductase</keyword>
<comment type="cofactor">
    <cofactor evidence="1 4">
        <name>heme</name>
        <dbReference type="ChEBI" id="CHEBI:30413"/>
    </cofactor>
</comment>
<feature type="binding site" description="axial binding residue" evidence="4">
    <location>
        <position position="442"/>
    </location>
    <ligand>
        <name>heme</name>
        <dbReference type="ChEBI" id="CHEBI:30413"/>
    </ligand>
    <ligandPart>
        <name>Fe</name>
        <dbReference type="ChEBI" id="CHEBI:18248"/>
    </ligandPart>
</feature>